<dbReference type="Gene3D" id="1.10.472.10">
    <property type="entry name" value="Cyclin-like"/>
    <property type="match status" value="1"/>
</dbReference>
<dbReference type="InParanoid" id="A0A1C7N2H8"/>
<dbReference type="OrthoDB" id="244495at2759"/>
<feature type="compositionally biased region" description="Polar residues" evidence="1">
    <location>
        <begin position="11"/>
        <end position="30"/>
    </location>
</feature>
<dbReference type="Proteomes" id="UP000093000">
    <property type="component" value="Unassembled WGS sequence"/>
</dbReference>
<proteinExistence type="predicted"/>
<dbReference type="STRING" id="101091.A0A1C7N2H8"/>
<organism evidence="2 3">
    <name type="scientific">Choanephora cucurbitarum</name>
    <dbReference type="NCBI Taxonomy" id="101091"/>
    <lineage>
        <taxon>Eukaryota</taxon>
        <taxon>Fungi</taxon>
        <taxon>Fungi incertae sedis</taxon>
        <taxon>Mucoromycota</taxon>
        <taxon>Mucoromycotina</taxon>
        <taxon>Mucoromycetes</taxon>
        <taxon>Mucorales</taxon>
        <taxon>Mucorineae</taxon>
        <taxon>Choanephoraceae</taxon>
        <taxon>Choanephoroideae</taxon>
        <taxon>Choanephora</taxon>
    </lineage>
</organism>
<evidence type="ECO:0000313" key="2">
    <source>
        <dbReference type="EMBL" id="OBZ83300.1"/>
    </source>
</evidence>
<reference evidence="2 3" key="1">
    <citation type="submission" date="2016-03" db="EMBL/GenBank/DDBJ databases">
        <title>Choanephora cucurbitarum.</title>
        <authorList>
            <person name="Min B."/>
            <person name="Park H."/>
            <person name="Park J.-H."/>
            <person name="Shin H.-D."/>
            <person name="Choi I.-G."/>
        </authorList>
    </citation>
    <scope>NUCLEOTIDE SEQUENCE [LARGE SCALE GENOMIC DNA]</scope>
    <source>
        <strain evidence="2 3">KUS-F28377</strain>
    </source>
</reference>
<evidence type="ECO:0000256" key="1">
    <source>
        <dbReference type="SAM" id="MobiDB-lite"/>
    </source>
</evidence>
<feature type="region of interest" description="Disordered" evidence="1">
    <location>
        <begin position="181"/>
        <end position="200"/>
    </location>
</feature>
<keyword evidence="3" id="KW-1185">Reference proteome</keyword>
<dbReference type="EMBL" id="LUGH01000687">
    <property type="protein sequence ID" value="OBZ83300.1"/>
    <property type="molecule type" value="Genomic_DNA"/>
</dbReference>
<protein>
    <recommendedName>
        <fullName evidence="4">Cyclin N-terminal domain-containing protein</fullName>
    </recommendedName>
</protein>
<name>A0A1C7N2H8_9FUNG</name>
<gene>
    <name evidence="2" type="ORF">A0J61_08649</name>
</gene>
<feature type="region of interest" description="Disordered" evidence="1">
    <location>
        <begin position="1"/>
        <end position="30"/>
    </location>
</feature>
<dbReference type="AlphaFoldDB" id="A0A1C7N2H8"/>
<sequence>MKANIYETRKGTGTHSTTHNIYGKQNNSNNNSSRIDAAYSSSYTQAYLILKAVQLNGRRRLTTDCVYHLANSVARSWESNPDQEQIEALVKLMTNLLDSTLLCPERPLDDALQQFCRNHVPTQSVSPSVTLLIALEYIERLKKKYHNIKGTSGCGHRLIMVAYMMAAKYMHVNLRSIIQTSPPDLSDNKDTPSASTKLPPIMPLCREQTTLLPSPPTSPKAHHLDSDPLKYHYFRSPNKPIDNNTNSNNRIMTAFNCQATAHQTTSASSSLPPSPSLPDKAIDGLESPTVNKNERHNQILRMEHEFLHFLSYDLSSSDILKQIRWAHSFEHYAYIPLASIISTSDSY</sequence>
<comment type="caution">
    <text evidence="2">The sequence shown here is derived from an EMBL/GenBank/DDBJ whole genome shotgun (WGS) entry which is preliminary data.</text>
</comment>
<evidence type="ECO:0008006" key="4">
    <source>
        <dbReference type="Google" id="ProtNLM"/>
    </source>
</evidence>
<evidence type="ECO:0000313" key="3">
    <source>
        <dbReference type="Proteomes" id="UP000093000"/>
    </source>
</evidence>
<accession>A0A1C7N2H8</accession>